<dbReference type="InterPro" id="IPR003593">
    <property type="entry name" value="AAA+_ATPase"/>
</dbReference>
<dbReference type="Gene3D" id="3.40.50.300">
    <property type="entry name" value="P-loop containing nucleotide triphosphate hydrolases"/>
    <property type="match status" value="1"/>
</dbReference>
<evidence type="ECO:0000256" key="7">
    <source>
        <dbReference type="ARBA" id="ARBA00023136"/>
    </source>
</evidence>
<keyword evidence="4" id="KW-0547">Nucleotide-binding</keyword>
<dbReference type="InterPro" id="IPR027417">
    <property type="entry name" value="P-loop_NTPase"/>
</dbReference>
<keyword evidence="6" id="KW-1278">Translocase</keyword>
<keyword evidence="10" id="KW-1185">Reference proteome</keyword>
<dbReference type="EMBL" id="BSDY01000007">
    <property type="protein sequence ID" value="GLI56213.1"/>
    <property type="molecule type" value="Genomic_DNA"/>
</dbReference>
<dbReference type="GO" id="GO:0042626">
    <property type="term" value="F:ATPase-coupled transmembrane transporter activity"/>
    <property type="evidence" value="ECO:0007669"/>
    <property type="project" value="TreeGrafter"/>
</dbReference>
<dbReference type="GO" id="GO:0005524">
    <property type="term" value="F:ATP binding"/>
    <property type="evidence" value="ECO:0007669"/>
    <property type="project" value="UniProtKB-KW"/>
</dbReference>
<name>A0A9W6GJB3_9FUSO</name>
<keyword evidence="3" id="KW-1003">Cell membrane</keyword>
<dbReference type="PROSITE" id="PS00211">
    <property type="entry name" value="ABC_TRANSPORTER_1"/>
    <property type="match status" value="1"/>
</dbReference>
<organism evidence="9 10">
    <name type="scientific">Propionigenium maris DSM 9537</name>
    <dbReference type="NCBI Taxonomy" id="1123000"/>
    <lineage>
        <taxon>Bacteria</taxon>
        <taxon>Fusobacteriati</taxon>
        <taxon>Fusobacteriota</taxon>
        <taxon>Fusobacteriia</taxon>
        <taxon>Fusobacteriales</taxon>
        <taxon>Fusobacteriaceae</taxon>
        <taxon>Propionigenium</taxon>
    </lineage>
</organism>
<dbReference type="PANTHER" id="PTHR43553:SF27">
    <property type="entry name" value="ENERGY-COUPLING FACTOR TRANSPORTER ATP-BINDING PROTEIN ECFA2"/>
    <property type="match status" value="1"/>
</dbReference>
<evidence type="ECO:0000313" key="10">
    <source>
        <dbReference type="Proteomes" id="UP001144471"/>
    </source>
</evidence>
<reference evidence="9" key="1">
    <citation type="submission" date="2022-12" db="EMBL/GenBank/DDBJ databases">
        <title>Reference genome sequencing for broad-spectrum identification of bacterial and archaeal isolates by mass spectrometry.</title>
        <authorList>
            <person name="Sekiguchi Y."/>
            <person name="Tourlousse D.M."/>
        </authorList>
    </citation>
    <scope>NUCLEOTIDE SEQUENCE</scope>
    <source>
        <strain evidence="9">10succ1</strain>
    </source>
</reference>
<dbReference type="PANTHER" id="PTHR43553">
    <property type="entry name" value="HEAVY METAL TRANSPORTER"/>
    <property type="match status" value="1"/>
</dbReference>
<evidence type="ECO:0000256" key="2">
    <source>
        <dbReference type="ARBA" id="ARBA00022448"/>
    </source>
</evidence>
<accession>A0A9W6GJB3</accession>
<evidence type="ECO:0000256" key="3">
    <source>
        <dbReference type="ARBA" id="ARBA00022475"/>
    </source>
</evidence>
<evidence type="ECO:0000256" key="1">
    <source>
        <dbReference type="ARBA" id="ARBA00004202"/>
    </source>
</evidence>
<sequence length="202" mass="23162">MIRFEDVCLSFGGKTILDNFSLEIEAGEKILLNAPSGRGKSTLIKLLLGFIRPQRGSIYYKGKKLTGESIHSIRRDIAWVNQDITLRKLKVDELLKEVGDFSANRNINFFGRLDELLEEFALSREILHKNIDKLSGGERQRLGLIIAILMDREVLLLDEVTSSLDAAMKRKVEEWIASTHKTVILISHDSHWNTDNFRVVRW</sequence>
<dbReference type="AlphaFoldDB" id="A0A9W6GJB3"/>
<dbReference type="PROSITE" id="PS50893">
    <property type="entry name" value="ABC_TRANSPORTER_2"/>
    <property type="match status" value="1"/>
</dbReference>
<gene>
    <name evidence="9" type="ORF">PM10SUCC1_17270</name>
</gene>
<evidence type="ECO:0000259" key="8">
    <source>
        <dbReference type="PROSITE" id="PS50893"/>
    </source>
</evidence>
<keyword evidence="2" id="KW-0813">Transport</keyword>
<dbReference type="GO" id="GO:0016887">
    <property type="term" value="F:ATP hydrolysis activity"/>
    <property type="evidence" value="ECO:0007669"/>
    <property type="project" value="InterPro"/>
</dbReference>
<dbReference type="CDD" id="cd03228">
    <property type="entry name" value="ABCC_MRP_Like"/>
    <property type="match status" value="1"/>
</dbReference>
<evidence type="ECO:0000256" key="4">
    <source>
        <dbReference type="ARBA" id="ARBA00022741"/>
    </source>
</evidence>
<keyword evidence="7" id="KW-0472">Membrane</keyword>
<dbReference type="InterPro" id="IPR050095">
    <property type="entry name" value="ECF_ABC_transporter_ATP-bd"/>
</dbReference>
<comment type="subcellular location">
    <subcellularLocation>
        <location evidence="1">Cell membrane</location>
        <topology evidence="1">Peripheral membrane protein</topology>
    </subcellularLocation>
</comment>
<evidence type="ECO:0000256" key="5">
    <source>
        <dbReference type="ARBA" id="ARBA00022840"/>
    </source>
</evidence>
<proteinExistence type="predicted"/>
<dbReference type="Proteomes" id="UP001144471">
    <property type="component" value="Unassembled WGS sequence"/>
</dbReference>
<protein>
    <submittedName>
        <fullName evidence="9">ABC transporter ATP-binding protein</fullName>
    </submittedName>
</protein>
<feature type="domain" description="ABC transporter" evidence="8">
    <location>
        <begin position="2"/>
        <end position="202"/>
    </location>
</feature>
<dbReference type="Pfam" id="PF00005">
    <property type="entry name" value="ABC_tran"/>
    <property type="match status" value="1"/>
</dbReference>
<evidence type="ECO:0000313" key="9">
    <source>
        <dbReference type="EMBL" id="GLI56213.1"/>
    </source>
</evidence>
<dbReference type="RefSeq" id="WP_281835199.1">
    <property type="nucleotide sequence ID" value="NZ_BSDY01000007.1"/>
</dbReference>
<dbReference type="InterPro" id="IPR003439">
    <property type="entry name" value="ABC_transporter-like_ATP-bd"/>
</dbReference>
<dbReference type="GO" id="GO:0043190">
    <property type="term" value="C:ATP-binding cassette (ABC) transporter complex"/>
    <property type="evidence" value="ECO:0007669"/>
    <property type="project" value="TreeGrafter"/>
</dbReference>
<keyword evidence="5 9" id="KW-0067">ATP-binding</keyword>
<comment type="caution">
    <text evidence="9">The sequence shown here is derived from an EMBL/GenBank/DDBJ whole genome shotgun (WGS) entry which is preliminary data.</text>
</comment>
<dbReference type="SMART" id="SM00382">
    <property type="entry name" value="AAA"/>
    <property type="match status" value="1"/>
</dbReference>
<dbReference type="SUPFAM" id="SSF52540">
    <property type="entry name" value="P-loop containing nucleoside triphosphate hydrolases"/>
    <property type="match status" value="1"/>
</dbReference>
<evidence type="ECO:0000256" key="6">
    <source>
        <dbReference type="ARBA" id="ARBA00022967"/>
    </source>
</evidence>
<dbReference type="InterPro" id="IPR017871">
    <property type="entry name" value="ABC_transporter-like_CS"/>
</dbReference>